<dbReference type="PANTHER" id="PTHR43179">
    <property type="entry name" value="RHAMNOSYLTRANSFERASE WBBL"/>
    <property type="match status" value="1"/>
</dbReference>
<dbReference type="SUPFAM" id="SSF53448">
    <property type="entry name" value="Nucleotide-diphospho-sugar transferases"/>
    <property type="match status" value="1"/>
</dbReference>
<evidence type="ECO:0000313" key="2">
    <source>
        <dbReference type="EMBL" id="KKQ93446.1"/>
    </source>
</evidence>
<dbReference type="InterPro" id="IPR029044">
    <property type="entry name" value="Nucleotide-diphossugar_trans"/>
</dbReference>
<dbReference type="CDD" id="cd04186">
    <property type="entry name" value="GT_2_like_c"/>
    <property type="match status" value="1"/>
</dbReference>
<accession>A0A0G0PVU3</accession>
<dbReference type="GO" id="GO:0016740">
    <property type="term" value="F:transferase activity"/>
    <property type="evidence" value="ECO:0007669"/>
    <property type="project" value="UniProtKB-KW"/>
</dbReference>
<organism evidence="2 3">
    <name type="scientific">Candidatus Woesebacteria bacterium GW2011_GWB1_39_10b</name>
    <dbReference type="NCBI Taxonomy" id="1618573"/>
    <lineage>
        <taxon>Bacteria</taxon>
        <taxon>Candidatus Woeseibacteriota</taxon>
    </lineage>
</organism>
<sequence length="307" mass="35318">MPSKDLDIVILSYNTKAITDKCLAGVLVAKEFCEEKLKNKVKVTAIDNASLDGSTDMIEKKYPWVNLIRSKTNLGFAKGNNLGMSGVKTPYILLLNSDVFLGKDTLIKALNYFYKNKSCDILSVRFRYPDGRFQPSGGYSPTPLKTFAWMMGIDSVPYIRKILKPIHIWDESFYKNERILEWASGAFFLLKRDVYEKTGGFDENMFLYMEDIEWCKRIKDKGFRICFTPEIAVVHLAGASSKNNIKNQLMSQMRGLLFFHKKHYPDKLKFTRLAIRIGLLLRYILFKIIGKTEVSGAYLNAYHNLHI</sequence>
<dbReference type="Pfam" id="PF00535">
    <property type="entry name" value="Glycos_transf_2"/>
    <property type="match status" value="1"/>
</dbReference>
<reference evidence="2 3" key="1">
    <citation type="journal article" date="2015" name="Nature">
        <title>rRNA introns, odd ribosomes, and small enigmatic genomes across a large radiation of phyla.</title>
        <authorList>
            <person name="Brown C.T."/>
            <person name="Hug L.A."/>
            <person name="Thomas B.C."/>
            <person name="Sharon I."/>
            <person name="Castelle C.J."/>
            <person name="Singh A."/>
            <person name="Wilkins M.J."/>
            <person name="Williams K.H."/>
            <person name="Banfield J.F."/>
        </authorList>
    </citation>
    <scope>NUCLEOTIDE SEQUENCE [LARGE SCALE GENOMIC DNA]</scope>
</reference>
<dbReference type="Gene3D" id="3.90.550.10">
    <property type="entry name" value="Spore Coat Polysaccharide Biosynthesis Protein SpsA, Chain A"/>
    <property type="match status" value="1"/>
</dbReference>
<feature type="domain" description="Glycosyltransferase 2-like" evidence="1">
    <location>
        <begin position="8"/>
        <end position="135"/>
    </location>
</feature>
<dbReference type="InterPro" id="IPR001173">
    <property type="entry name" value="Glyco_trans_2-like"/>
</dbReference>
<dbReference type="EMBL" id="LBVW01000012">
    <property type="protein sequence ID" value="KKQ93446.1"/>
    <property type="molecule type" value="Genomic_DNA"/>
</dbReference>
<dbReference type="STRING" id="1618573.UT19_C0012G0035"/>
<comment type="caution">
    <text evidence="2">The sequence shown here is derived from an EMBL/GenBank/DDBJ whole genome shotgun (WGS) entry which is preliminary data.</text>
</comment>
<evidence type="ECO:0000259" key="1">
    <source>
        <dbReference type="Pfam" id="PF00535"/>
    </source>
</evidence>
<keyword evidence="2" id="KW-0808">Transferase</keyword>
<name>A0A0G0PVU3_9BACT</name>
<dbReference type="Proteomes" id="UP000034932">
    <property type="component" value="Unassembled WGS sequence"/>
</dbReference>
<proteinExistence type="predicted"/>
<evidence type="ECO:0000313" key="3">
    <source>
        <dbReference type="Proteomes" id="UP000034932"/>
    </source>
</evidence>
<dbReference type="AlphaFoldDB" id="A0A0G0PVU3"/>
<gene>
    <name evidence="2" type="ORF">UT19_C0012G0035</name>
</gene>
<dbReference type="PANTHER" id="PTHR43179:SF7">
    <property type="entry name" value="RHAMNOSYLTRANSFERASE WBBL"/>
    <property type="match status" value="1"/>
</dbReference>
<protein>
    <submittedName>
        <fullName evidence="2">Glycosyltransferase</fullName>
    </submittedName>
</protein>